<dbReference type="Gene3D" id="3.10.560.10">
    <property type="entry name" value="Outer membrane lipoprotein wza domain like"/>
    <property type="match status" value="1"/>
</dbReference>
<dbReference type="InterPro" id="IPR003715">
    <property type="entry name" value="Poly_export_N"/>
</dbReference>
<dbReference type="Pfam" id="PF02563">
    <property type="entry name" value="Poly_export"/>
    <property type="match status" value="1"/>
</dbReference>
<evidence type="ECO:0000256" key="1">
    <source>
        <dbReference type="ARBA" id="ARBA00022729"/>
    </source>
</evidence>
<evidence type="ECO:0000256" key="2">
    <source>
        <dbReference type="SAM" id="MobiDB-lite"/>
    </source>
</evidence>
<dbReference type="EMBL" id="JAATJE010000001">
    <property type="protein sequence ID" value="NJC33711.1"/>
    <property type="molecule type" value="Genomic_DNA"/>
</dbReference>
<proteinExistence type="predicted"/>
<organism evidence="5 6">
    <name type="scientific">Sphingomonas jejuensis</name>
    <dbReference type="NCBI Taxonomy" id="904715"/>
    <lineage>
        <taxon>Bacteria</taxon>
        <taxon>Pseudomonadati</taxon>
        <taxon>Pseudomonadota</taxon>
        <taxon>Alphaproteobacteria</taxon>
        <taxon>Sphingomonadales</taxon>
        <taxon>Sphingomonadaceae</taxon>
        <taxon>Sphingomonas</taxon>
    </lineage>
</organism>
<accession>A0ABX0XLX7</accession>
<reference evidence="5 6" key="1">
    <citation type="submission" date="2020-03" db="EMBL/GenBank/DDBJ databases">
        <title>Genomic Encyclopedia of Type Strains, Phase IV (KMG-IV): sequencing the most valuable type-strain genomes for metagenomic binning, comparative biology and taxonomic classification.</title>
        <authorList>
            <person name="Goeker M."/>
        </authorList>
    </citation>
    <scope>NUCLEOTIDE SEQUENCE [LARGE SCALE GENOMIC DNA]</scope>
    <source>
        <strain evidence="5 6">DSM 27651</strain>
    </source>
</reference>
<protein>
    <submittedName>
        <fullName evidence="5">Polysaccharide export outer membrane protein</fullName>
    </submittedName>
</protein>
<dbReference type="InterPro" id="IPR049712">
    <property type="entry name" value="Poly_export"/>
</dbReference>
<evidence type="ECO:0000259" key="4">
    <source>
        <dbReference type="Pfam" id="PF10531"/>
    </source>
</evidence>
<name>A0ABX0XLX7_9SPHN</name>
<evidence type="ECO:0000313" key="6">
    <source>
        <dbReference type="Proteomes" id="UP000734218"/>
    </source>
</evidence>
<evidence type="ECO:0000313" key="5">
    <source>
        <dbReference type="EMBL" id="NJC33711.1"/>
    </source>
</evidence>
<keyword evidence="6" id="KW-1185">Reference proteome</keyword>
<evidence type="ECO:0000259" key="3">
    <source>
        <dbReference type="Pfam" id="PF02563"/>
    </source>
</evidence>
<sequence length="192" mass="20377">MPISAAALAQSTPAPQPAGSPAPQYPAYRINPGDQLEVYVWGEERLSREIRVLPDGTFSFPLVGRVQAAGQLPADIERQISVGLTEQYRGQVPQVTVSVTAPAGFQVSVAGKVRTPGSIQPGRYINVLEAVIQAGGPTEFADTSNVTILRKQGAGIERIRVRLSDALRGSPNDRDREGGLPQLLSGDTVVVP</sequence>
<feature type="compositionally biased region" description="Basic and acidic residues" evidence="2">
    <location>
        <begin position="167"/>
        <end position="178"/>
    </location>
</feature>
<feature type="compositionally biased region" description="Pro residues" evidence="2">
    <location>
        <begin position="14"/>
        <end position="24"/>
    </location>
</feature>
<dbReference type="Pfam" id="PF10531">
    <property type="entry name" value="SLBB"/>
    <property type="match status" value="1"/>
</dbReference>
<dbReference type="PANTHER" id="PTHR33619:SF3">
    <property type="entry name" value="POLYSACCHARIDE EXPORT PROTEIN GFCE-RELATED"/>
    <property type="match status" value="1"/>
</dbReference>
<comment type="caution">
    <text evidence="5">The sequence shown here is derived from an EMBL/GenBank/DDBJ whole genome shotgun (WGS) entry which is preliminary data.</text>
</comment>
<dbReference type="Proteomes" id="UP000734218">
    <property type="component" value="Unassembled WGS sequence"/>
</dbReference>
<dbReference type="PANTHER" id="PTHR33619">
    <property type="entry name" value="POLYSACCHARIDE EXPORT PROTEIN GFCE-RELATED"/>
    <property type="match status" value="1"/>
</dbReference>
<feature type="domain" description="Polysaccharide export protein N-terminal" evidence="3">
    <location>
        <begin position="23"/>
        <end position="100"/>
    </location>
</feature>
<keyword evidence="1" id="KW-0732">Signal</keyword>
<gene>
    <name evidence="5" type="ORF">GGR88_001185</name>
</gene>
<dbReference type="InterPro" id="IPR019554">
    <property type="entry name" value="Soluble_ligand-bd"/>
</dbReference>
<feature type="region of interest" description="Disordered" evidence="2">
    <location>
        <begin position="1"/>
        <end position="24"/>
    </location>
</feature>
<feature type="region of interest" description="Disordered" evidence="2">
    <location>
        <begin position="167"/>
        <end position="192"/>
    </location>
</feature>
<feature type="domain" description="Soluble ligand binding" evidence="4">
    <location>
        <begin position="107"/>
        <end position="153"/>
    </location>
</feature>